<evidence type="ECO:0008006" key="5">
    <source>
        <dbReference type="Google" id="ProtNLM"/>
    </source>
</evidence>
<evidence type="ECO:0000313" key="3">
    <source>
        <dbReference type="EMBL" id="KAJ7720546.1"/>
    </source>
</evidence>
<feature type="domain" description="Agglutinin C-terminal" evidence="2">
    <location>
        <begin position="186"/>
        <end position="281"/>
    </location>
</feature>
<sequence length="301" mass="34336">MSIPEGIYLITNAKARIAVDLKDGLDKIGTPVQAWEEPKETDLTLLNKLWLVQPTRRKDAQTYSICNLRSGTYMSLDKQNPTCVVGDYPEAFQFGEKPETLSQEWQFMKVGDSYRIKNAGSKTSLNLESGKDANGTPIIVWGDSDTTNQLWNLRSYSVSYDDIIAALQDSPYGMDDFKYYSLNTLYFVLPQPFMTQIWHATPLPRRATNQRLRPQIFSGDDYAIAFKAAVNEWAFENIKANHFSPLCGVHVGERQNAVGDYYAYNWTLSEDRKTVLFFETKMNGPGRVMEKIEYNAIWGLI</sequence>
<dbReference type="Gene3D" id="3.30.460.70">
    <property type="match status" value="1"/>
</dbReference>
<protein>
    <recommendedName>
        <fullName evidence="5">Ricin B lectin domain-containing protein</fullName>
    </recommendedName>
</protein>
<dbReference type="Gene3D" id="2.80.10.50">
    <property type="match status" value="1"/>
</dbReference>
<feature type="domain" description="Ricin B lectin" evidence="1">
    <location>
        <begin position="47"/>
        <end position="141"/>
    </location>
</feature>
<dbReference type="PROSITE" id="PS50231">
    <property type="entry name" value="RICIN_B_LECTIN"/>
    <property type="match status" value="1"/>
</dbReference>
<dbReference type="EMBL" id="JARKIB010000239">
    <property type="protein sequence ID" value="KAJ7720546.1"/>
    <property type="molecule type" value="Genomic_DNA"/>
</dbReference>
<evidence type="ECO:0000259" key="1">
    <source>
        <dbReference type="Pfam" id="PF14200"/>
    </source>
</evidence>
<name>A0AAD7MJK0_9AGAR</name>
<dbReference type="SUPFAM" id="SSF50370">
    <property type="entry name" value="Ricin B-like lectins"/>
    <property type="match status" value="1"/>
</dbReference>
<dbReference type="Pfam" id="PF18021">
    <property type="entry name" value="Agglutinin_C"/>
    <property type="match status" value="1"/>
</dbReference>
<dbReference type="Proteomes" id="UP001215598">
    <property type="component" value="Unassembled WGS sequence"/>
</dbReference>
<dbReference type="InterPro" id="IPR038765">
    <property type="entry name" value="Papain-like_cys_pep_sf"/>
</dbReference>
<organism evidence="3 4">
    <name type="scientific">Mycena metata</name>
    <dbReference type="NCBI Taxonomy" id="1033252"/>
    <lineage>
        <taxon>Eukaryota</taxon>
        <taxon>Fungi</taxon>
        <taxon>Dikarya</taxon>
        <taxon>Basidiomycota</taxon>
        <taxon>Agaricomycotina</taxon>
        <taxon>Agaricomycetes</taxon>
        <taxon>Agaricomycetidae</taxon>
        <taxon>Agaricales</taxon>
        <taxon>Marasmiineae</taxon>
        <taxon>Mycenaceae</taxon>
        <taxon>Mycena</taxon>
    </lineage>
</organism>
<dbReference type="AlphaFoldDB" id="A0AAD7MJK0"/>
<reference evidence="3" key="1">
    <citation type="submission" date="2023-03" db="EMBL/GenBank/DDBJ databases">
        <title>Massive genome expansion in bonnet fungi (Mycena s.s.) driven by repeated elements and novel gene families across ecological guilds.</title>
        <authorList>
            <consortium name="Lawrence Berkeley National Laboratory"/>
            <person name="Harder C.B."/>
            <person name="Miyauchi S."/>
            <person name="Viragh M."/>
            <person name="Kuo A."/>
            <person name="Thoen E."/>
            <person name="Andreopoulos B."/>
            <person name="Lu D."/>
            <person name="Skrede I."/>
            <person name="Drula E."/>
            <person name="Henrissat B."/>
            <person name="Morin E."/>
            <person name="Kohler A."/>
            <person name="Barry K."/>
            <person name="LaButti K."/>
            <person name="Morin E."/>
            <person name="Salamov A."/>
            <person name="Lipzen A."/>
            <person name="Mereny Z."/>
            <person name="Hegedus B."/>
            <person name="Baldrian P."/>
            <person name="Stursova M."/>
            <person name="Weitz H."/>
            <person name="Taylor A."/>
            <person name="Grigoriev I.V."/>
            <person name="Nagy L.G."/>
            <person name="Martin F."/>
            <person name="Kauserud H."/>
        </authorList>
    </citation>
    <scope>NUCLEOTIDE SEQUENCE</scope>
    <source>
        <strain evidence="3">CBHHK182m</strain>
    </source>
</reference>
<dbReference type="Pfam" id="PF14200">
    <property type="entry name" value="RicinB_lectin_2"/>
    <property type="match status" value="1"/>
</dbReference>
<gene>
    <name evidence="3" type="ORF">B0H16DRAFT_1792748</name>
</gene>
<accession>A0AAD7MJK0</accession>
<comment type="caution">
    <text evidence="3">The sequence shown here is derived from an EMBL/GenBank/DDBJ whole genome shotgun (WGS) entry which is preliminary data.</text>
</comment>
<dbReference type="InterPro" id="IPR040600">
    <property type="entry name" value="Agglutinin_C"/>
</dbReference>
<evidence type="ECO:0000313" key="4">
    <source>
        <dbReference type="Proteomes" id="UP001215598"/>
    </source>
</evidence>
<keyword evidence="4" id="KW-1185">Reference proteome</keyword>
<dbReference type="InterPro" id="IPR035992">
    <property type="entry name" value="Ricin_B-like_lectins"/>
</dbReference>
<dbReference type="InterPro" id="IPR000772">
    <property type="entry name" value="Ricin_B_lectin"/>
</dbReference>
<dbReference type="SUPFAM" id="SSF54001">
    <property type="entry name" value="Cysteine proteinases"/>
    <property type="match status" value="1"/>
</dbReference>
<proteinExistence type="predicted"/>
<evidence type="ECO:0000259" key="2">
    <source>
        <dbReference type="Pfam" id="PF18021"/>
    </source>
</evidence>